<dbReference type="EMBL" id="CP155447">
    <property type="protein sequence ID" value="XBH02644.1"/>
    <property type="molecule type" value="Genomic_DNA"/>
</dbReference>
<dbReference type="PANTHER" id="PTHR43298">
    <property type="entry name" value="MULTIDRUG RESISTANCE PROTEIN NORM-RELATED"/>
    <property type="match status" value="1"/>
</dbReference>
<dbReference type="CDD" id="cd13137">
    <property type="entry name" value="MATE_NorM_like"/>
    <property type="match status" value="1"/>
</dbReference>
<dbReference type="NCBIfam" id="TIGR00797">
    <property type="entry name" value="matE"/>
    <property type="match status" value="1"/>
</dbReference>
<keyword evidence="2" id="KW-0472">Membrane</keyword>
<dbReference type="AlphaFoldDB" id="A0AAU7CBF0"/>
<dbReference type="Pfam" id="PF01554">
    <property type="entry name" value="MatE"/>
    <property type="match status" value="2"/>
</dbReference>
<dbReference type="RefSeq" id="WP_406695385.1">
    <property type="nucleotide sequence ID" value="NZ_CP155447.1"/>
</dbReference>
<gene>
    <name evidence="3" type="ORF">V5E97_30610</name>
</gene>
<sequence length="380" mass="39911">MARLIGQGKRAEAARICQQSITLALVVGTATFAIGWLTAPTIVWALNLTGLAATNATLFLKIVLTITPLLACTTVGVACLRGAGDTRTGMWVMILVNAINVVLSWSLLQGFGPFPKLGFAGIALGTAIGEGVGGLVVLGLLIRGRSGMSLDWRGILPVWHEIRRILRISVPAAGESLTNVMSQLWFLSLINLLGATATAAHGVAIRCEAIAFLTITAFAVAASTLTGQYLGAGRPDLASRAAQTAWWLGVAVLSALGVLIYGLAGPMFFIFTGGRQPEVAALGVPVLRVVAFAMPALATINVLNGALRGAGDTRWPWVFVVVGYLFVRIPLTYLLTTPEASGGLGWGLYGAWVAMLADLCVRATLVAARFLHGGWRLVRV</sequence>
<organism evidence="3">
    <name type="scientific">Singulisphaera sp. Ch08</name>
    <dbReference type="NCBI Taxonomy" id="3120278"/>
    <lineage>
        <taxon>Bacteria</taxon>
        <taxon>Pseudomonadati</taxon>
        <taxon>Planctomycetota</taxon>
        <taxon>Planctomycetia</taxon>
        <taxon>Isosphaerales</taxon>
        <taxon>Isosphaeraceae</taxon>
        <taxon>Singulisphaera</taxon>
    </lineage>
</organism>
<feature type="transmembrane region" description="Helical" evidence="2">
    <location>
        <begin position="184"/>
        <end position="204"/>
    </location>
</feature>
<feature type="transmembrane region" description="Helical" evidence="2">
    <location>
        <begin position="348"/>
        <end position="371"/>
    </location>
</feature>
<keyword evidence="1" id="KW-0813">Transport</keyword>
<keyword evidence="2" id="KW-1133">Transmembrane helix</keyword>
<dbReference type="GO" id="GO:0005886">
    <property type="term" value="C:plasma membrane"/>
    <property type="evidence" value="ECO:0007669"/>
    <property type="project" value="TreeGrafter"/>
</dbReference>
<dbReference type="GO" id="GO:0042910">
    <property type="term" value="F:xenobiotic transmembrane transporter activity"/>
    <property type="evidence" value="ECO:0007669"/>
    <property type="project" value="InterPro"/>
</dbReference>
<accession>A0AAU7CBF0</accession>
<proteinExistence type="predicted"/>
<dbReference type="GO" id="GO:0015297">
    <property type="term" value="F:antiporter activity"/>
    <property type="evidence" value="ECO:0007669"/>
    <property type="project" value="InterPro"/>
</dbReference>
<protein>
    <submittedName>
        <fullName evidence="3">MATE family efflux transporter</fullName>
    </submittedName>
</protein>
<evidence type="ECO:0000256" key="1">
    <source>
        <dbReference type="ARBA" id="ARBA00022448"/>
    </source>
</evidence>
<feature type="transmembrane region" description="Helical" evidence="2">
    <location>
        <begin position="315"/>
        <end position="336"/>
    </location>
</feature>
<dbReference type="PANTHER" id="PTHR43298:SF2">
    <property type="entry name" value="FMN_FAD EXPORTER YEEO-RELATED"/>
    <property type="match status" value="1"/>
</dbReference>
<feature type="transmembrane region" description="Helical" evidence="2">
    <location>
        <begin position="21"/>
        <end position="46"/>
    </location>
</feature>
<evidence type="ECO:0000313" key="3">
    <source>
        <dbReference type="EMBL" id="XBH02644.1"/>
    </source>
</evidence>
<evidence type="ECO:0000256" key="2">
    <source>
        <dbReference type="SAM" id="Phobius"/>
    </source>
</evidence>
<feature type="transmembrane region" description="Helical" evidence="2">
    <location>
        <begin position="282"/>
        <end position="303"/>
    </location>
</feature>
<feature type="transmembrane region" description="Helical" evidence="2">
    <location>
        <begin position="58"/>
        <end position="80"/>
    </location>
</feature>
<feature type="transmembrane region" description="Helical" evidence="2">
    <location>
        <begin position="117"/>
        <end position="142"/>
    </location>
</feature>
<feature type="transmembrane region" description="Helical" evidence="2">
    <location>
        <begin position="92"/>
        <end position="111"/>
    </location>
</feature>
<keyword evidence="2" id="KW-0812">Transmembrane</keyword>
<reference evidence="3" key="1">
    <citation type="submission" date="2024-05" db="EMBL/GenBank/DDBJ databases">
        <title>Planctomycetes of the genus Singulisphaera possess chitinolytic capabilities.</title>
        <authorList>
            <person name="Ivanova A."/>
        </authorList>
    </citation>
    <scope>NUCLEOTIDE SEQUENCE</scope>
    <source>
        <strain evidence="3">Ch08T</strain>
    </source>
</reference>
<dbReference type="InterPro" id="IPR050222">
    <property type="entry name" value="MATE_MdtK"/>
</dbReference>
<feature type="transmembrane region" description="Helical" evidence="2">
    <location>
        <begin position="244"/>
        <end position="270"/>
    </location>
</feature>
<name>A0AAU7CBF0_9BACT</name>
<dbReference type="InterPro" id="IPR002528">
    <property type="entry name" value="MATE_fam"/>
</dbReference>
<feature type="transmembrane region" description="Helical" evidence="2">
    <location>
        <begin position="210"/>
        <end position="232"/>
    </location>
</feature>